<dbReference type="Proteomes" id="UP000762676">
    <property type="component" value="Unassembled WGS sequence"/>
</dbReference>
<accession>A0AAV4FJD2</accession>
<dbReference type="EMBL" id="BMAT01004412">
    <property type="protein sequence ID" value="GFR73044.1"/>
    <property type="molecule type" value="Genomic_DNA"/>
</dbReference>
<proteinExistence type="predicted"/>
<organism evidence="2 3">
    <name type="scientific">Elysia marginata</name>
    <dbReference type="NCBI Taxonomy" id="1093978"/>
    <lineage>
        <taxon>Eukaryota</taxon>
        <taxon>Metazoa</taxon>
        <taxon>Spiralia</taxon>
        <taxon>Lophotrochozoa</taxon>
        <taxon>Mollusca</taxon>
        <taxon>Gastropoda</taxon>
        <taxon>Heterobranchia</taxon>
        <taxon>Euthyneura</taxon>
        <taxon>Panpulmonata</taxon>
        <taxon>Sacoglossa</taxon>
        <taxon>Placobranchoidea</taxon>
        <taxon>Plakobranchidae</taxon>
        <taxon>Elysia</taxon>
    </lineage>
</organism>
<feature type="region of interest" description="Disordered" evidence="1">
    <location>
        <begin position="29"/>
        <end position="74"/>
    </location>
</feature>
<evidence type="ECO:0000313" key="2">
    <source>
        <dbReference type="EMBL" id="GFR73044.1"/>
    </source>
</evidence>
<feature type="compositionally biased region" description="Basic residues" evidence="1">
    <location>
        <begin position="53"/>
        <end position="64"/>
    </location>
</feature>
<sequence>MAGGHNSKSHTGWIPRPRQLNFLPELINPLAAESSSGSEQEAASRNRGTQGRRNLRKTKSRGKGKGSEGGMSNSIDLAADFVPSAQSGGSEFDIIIHRVPTEFDNEESVLTEEFPQLK</sequence>
<reference evidence="2 3" key="1">
    <citation type="journal article" date="2021" name="Elife">
        <title>Chloroplast acquisition without the gene transfer in kleptoplastic sea slugs, Plakobranchus ocellatus.</title>
        <authorList>
            <person name="Maeda T."/>
            <person name="Takahashi S."/>
            <person name="Yoshida T."/>
            <person name="Shimamura S."/>
            <person name="Takaki Y."/>
            <person name="Nagai Y."/>
            <person name="Toyoda A."/>
            <person name="Suzuki Y."/>
            <person name="Arimoto A."/>
            <person name="Ishii H."/>
            <person name="Satoh N."/>
            <person name="Nishiyama T."/>
            <person name="Hasebe M."/>
            <person name="Maruyama T."/>
            <person name="Minagawa J."/>
            <person name="Obokata J."/>
            <person name="Shigenobu S."/>
        </authorList>
    </citation>
    <scope>NUCLEOTIDE SEQUENCE [LARGE SCALE GENOMIC DNA]</scope>
</reference>
<dbReference type="AlphaFoldDB" id="A0AAV4FJD2"/>
<gene>
    <name evidence="2" type="ORF">ElyMa_002128600</name>
</gene>
<keyword evidence="3" id="KW-1185">Reference proteome</keyword>
<protein>
    <submittedName>
        <fullName evidence="2">Uncharacterized protein</fullName>
    </submittedName>
</protein>
<evidence type="ECO:0000313" key="3">
    <source>
        <dbReference type="Proteomes" id="UP000762676"/>
    </source>
</evidence>
<feature type="compositionally biased region" description="Low complexity" evidence="1">
    <location>
        <begin position="31"/>
        <end position="43"/>
    </location>
</feature>
<evidence type="ECO:0000256" key="1">
    <source>
        <dbReference type="SAM" id="MobiDB-lite"/>
    </source>
</evidence>
<comment type="caution">
    <text evidence="2">The sequence shown here is derived from an EMBL/GenBank/DDBJ whole genome shotgun (WGS) entry which is preliminary data.</text>
</comment>
<name>A0AAV4FJD2_9GAST</name>